<dbReference type="CDD" id="cd08152">
    <property type="entry name" value="y4iL_like"/>
    <property type="match status" value="1"/>
</dbReference>
<dbReference type="Gene3D" id="2.40.180.10">
    <property type="entry name" value="Catalase core domain"/>
    <property type="match status" value="1"/>
</dbReference>
<reference evidence="2 3" key="1">
    <citation type="journal article" date="2023" name="Limnol Oceanogr Lett">
        <title>Environmental adaptations by the intertidal Antarctic cyanobacterium Halotia branconii CENA392 as revealed using long-read genome sequencing.</title>
        <authorList>
            <person name="Dextro R.B."/>
            <person name="Delbaje E."/>
            <person name="Freitas P.N.N."/>
            <person name="Geraldes V."/>
            <person name="Pinto E."/>
            <person name="Long P.F."/>
            <person name="Fiore M.F."/>
        </authorList>
    </citation>
    <scope>NUCLEOTIDE SEQUENCE [LARGE SCALE GENOMIC DNA]</scope>
    <source>
        <strain evidence="2 3">CENA392</strain>
    </source>
</reference>
<dbReference type="Pfam" id="PF00199">
    <property type="entry name" value="Catalase"/>
    <property type="match status" value="1"/>
</dbReference>
<dbReference type="InterPro" id="IPR020835">
    <property type="entry name" value="Catalase_sf"/>
</dbReference>
<organism evidence="2 3">
    <name type="scientific">Halotia branconii CENA392</name>
    <dbReference type="NCBI Taxonomy" id="1539056"/>
    <lineage>
        <taxon>Bacteria</taxon>
        <taxon>Bacillati</taxon>
        <taxon>Cyanobacteriota</taxon>
        <taxon>Cyanophyceae</taxon>
        <taxon>Nostocales</taxon>
        <taxon>Nodulariaceae</taxon>
        <taxon>Halotia</taxon>
    </lineage>
</organism>
<dbReference type="KEGG" id="hbq:QI031_26685"/>
<keyword evidence="3" id="KW-1185">Reference proteome</keyword>
<proteinExistence type="predicted"/>
<evidence type="ECO:0000313" key="2">
    <source>
        <dbReference type="EMBL" id="WGV25293.1"/>
    </source>
</evidence>
<accession>A0AAJ6NRX8</accession>
<dbReference type="PANTHER" id="PTHR36195">
    <property type="entry name" value="DOMAIN PROTEIN, PUTATIVE (AFU_ORTHOLOGUE AFUA_5G01990)-RELATED-RELATED"/>
    <property type="match status" value="1"/>
</dbReference>
<dbReference type="RefSeq" id="WP_281482594.1">
    <property type="nucleotide sequence ID" value="NZ_CP124543.1"/>
</dbReference>
<dbReference type="AlphaFoldDB" id="A0AAJ6NRX8"/>
<dbReference type="GO" id="GO:0020037">
    <property type="term" value="F:heme binding"/>
    <property type="evidence" value="ECO:0007669"/>
    <property type="project" value="InterPro"/>
</dbReference>
<dbReference type="PANTHER" id="PTHR36195:SF4">
    <property type="entry name" value="DOMAIN PROTEIN, PUTATIVE (AFU_ORTHOLOGUE AFUA_5G01990)-RELATED"/>
    <property type="match status" value="1"/>
</dbReference>
<evidence type="ECO:0000259" key="1">
    <source>
        <dbReference type="Pfam" id="PF00199"/>
    </source>
</evidence>
<dbReference type="SUPFAM" id="SSF56634">
    <property type="entry name" value="Heme-dependent catalase-like"/>
    <property type="match status" value="1"/>
</dbReference>
<dbReference type="Proteomes" id="UP001223520">
    <property type="component" value="Chromosome"/>
</dbReference>
<sequence length="338" mass="38488">MSISYLSTTAQEAATDTILDIDLKVQAEKSPDLRKDHPKSHGLVWGEFKVEDNIPESLRVGVFAQPKTYPIWMRLSNASPAQKRGQLASDLDPDVRALAIKLLQVEGEKVLDDEQETQDFLLINHPVFFVRDAQGFANLTKASVGQANEEELRSLQPTFEVLKAITSKQVANPLLIQYWSTTPYQLGSQSIKFSVKPDQQDIPSSPPTSETYLREAVVEYLTEKGKDATFDFLVQLYVNDEKTPIEDPMQEWKEEDSPFIKLATIKIPAQKFDFEERKRLDEGLSFMAWHTLPEHAPLGSVNLARKKVYQEIVKARRKYAQHRIQEPQAYSSILDEPQ</sequence>
<gene>
    <name evidence="2" type="ORF">QI031_26685</name>
</gene>
<name>A0AAJ6NRX8_9CYAN</name>
<dbReference type="EMBL" id="CP124543">
    <property type="protein sequence ID" value="WGV25293.1"/>
    <property type="molecule type" value="Genomic_DNA"/>
</dbReference>
<dbReference type="GO" id="GO:0004096">
    <property type="term" value="F:catalase activity"/>
    <property type="evidence" value="ECO:0007669"/>
    <property type="project" value="InterPro"/>
</dbReference>
<protein>
    <submittedName>
        <fullName evidence="2">Catalase family protein</fullName>
    </submittedName>
</protein>
<feature type="domain" description="Catalase core" evidence="1">
    <location>
        <begin position="28"/>
        <end position="148"/>
    </location>
</feature>
<evidence type="ECO:0000313" key="3">
    <source>
        <dbReference type="Proteomes" id="UP001223520"/>
    </source>
</evidence>
<dbReference type="InterPro" id="IPR011614">
    <property type="entry name" value="Catalase_core"/>
</dbReference>